<organism evidence="2 3">
    <name type="scientific">Parascaris univalens</name>
    <name type="common">Nematode worm</name>
    <dbReference type="NCBI Taxonomy" id="6257"/>
    <lineage>
        <taxon>Eukaryota</taxon>
        <taxon>Metazoa</taxon>
        <taxon>Ecdysozoa</taxon>
        <taxon>Nematoda</taxon>
        <taxon>Chromadorea</taxon>
        <taxon>Rhabditida</taxon>
        <taxon>Spirurina</taxon>
        <taxon>Ascaridomorpha</taxon>
        <taxon>Ascaridoidea</taxon>
        <taxon>Ascarididae</taxon>
        <taxon>Parascaris</taxon>
    </lineage>
</organism>
<dbReference type="Proteomes" id="UP000887569">
    <property type="component" value="Unplaced"/>
</dbReference>
<dbReference type="WBParaSite" id="PgR002_g273_t01">
    <property type="protein sequence ID" value="PgR002_g273_t01"/>
    <property type="gene ID" value="PgR002_g273"/>
</dbReference>
<name>A0A915AC21_PARUN</name>
<protein>
    <submittedName>
        <fullName evidence="3">FPL domain-containing protein</fullName>
    </submittedName>
</protein>
<reference evidence="3" key="1">
    <citation type="submission" date="2022-11" db="UniProtKB">
        <authorList>
            <consortium name="WormBaseParasite"/>
        </authorList>
    </citation>
    <scope>IDENTIFICATION</scope>
</reference>
<keyword evidence="2" id="KW-1185">Reference proteome</keyword>
<dbReference type="AlphaFoldDB" id="A0A915AC21"/>
<evidence type="ECO:0000313" key="3">
    <source>
        <dbReference type="WBParaSite" id="PgR002_g273_t01"/>
    </source>
</evidence>
<feature type="region of interest" description="Disordered" evidence="1">
    <location>
        <begin position="601"/>
        <end position="667"/>
    </location>
</feature>
<sequence>MEMVYDITSSEIERLQNEALNRLKGINRWASIVDTYHIVSFEMNCIEIFDEFIRIDLSHFAKAIRLKILGEMQKLITTLFQKRLFTNAALFKLLLEAINHDVISDHRIYVYELDLGWVCMLLAILDTAQLDVFKAIVEPFRKWIRTINLTEREIAFVPRLLGIFFKRRAECEVALAVLGLVDEIFNFRFHRSKHIRSKLLTMMLQQRRYTVLIDCLDRGLHGHGINTAPSEEVLVAVFNLLVSLNDAFTETNGPFVHHFLYIAFTYAIGDEHLQLTCVARHLLAALFVRYVPFRETFLRYLDEQNALLDGSPTNDKGLLNALTITGRRTIVANEEFLSVRVPISWNEQLVSESNFQSFTMWIFRTPNGRELPVYFACHRRIFPEGTIGAVLDWKSRQTTIGLGASTDMIRYFMDSIIFSRQQQLIHDALYSTIPNFSSKESSLRQLHPNMGTFSLMSSRSANRAFNEQLSVEDVRTCTAGKSVLSQAWSASVIPRVCNRNRSAPLRCTGWLEPMHMKERQNGQAIHNSVTSCNTCGSCDSRCSRHARMYCCSAVKPIDSFDLPALCASVDIKKGAIDLGYDYGSHLQTMNVLESFVVSKEEKRRRNSSSSRALTMKRKEDPDKFPADFLRQKRPASRYAPEDENNCGNDLMGNVKENNFERSQKKTL</sequence>
<feature type="compositionally biased region" description="Basic and acidic residues" evidence="1">
    <location>
        <begin position="616"/>
        <end position="625"/>
    </location>
</feature>
<feature type="compositionally biased region" description="Basic and acidic residues" evidence="1">
    <location>
        <begin position="657"/>
        <end position="667"/>
    </location>
</feature>
<evidence type="ECO:0000256" key="1">
    <source>
        <dbReference type="SAM" id="MobiDB-lite"/>
    </source>
</evidence>
<evidence type="ECO:0000313" key="2">
    <source>
        <dbReference type="Proteomes" id="UP000887569"/>
    </source>
</evidence>
<proteinExistence type="predicted"/>
<accession>A0A915AC21</accession>